<keyword evidence="7" id="KW-1185">Reference proteome</keyword>
<name>A0A9W8ML23_9AGAR</name>
<keyword evidence="1 3" id="KW-0238">DNA-binding</keyword>
<keyword evidence="2 3" id="KW-0539">Nucleus</keyword>
<organism evidence="6 7">
    <name type="scientific">Candolleomyces eurysporus</name>
    <dbReference type="NCBI Taxonomy" id="2828524"/>
    <lineage>
        <taxon>Eukaryota</taxon>
        <taxon>Fungi</taxon>
        <taxon>Dikarya</taxon>
        <taxon>Basidiomycota</taxon>
        <taxon>Agaricomycotina</taxon>
        <taxon>Agaricomycetes</taxon>
        <taxon>Agaricomycetidae</taxon>
        <taxon>Agaricales</taxon>
        <taxon>Agaricineae</taxon>
        <taxon>Psathyrellaceae</taxon>
        <taxon>Candolleomyces</taxon>
    </lineage>
</organism>
<dbReference type="PROSITE" id="PS50118">
    <property type="entry name" value="HMG_BOX_2"/>
    <property type="match status" value="1"/>
</dbReference>
<dbReference type="SUPFAM" id="SSF47095">
    <property type="entry name" value="HMG-box"/>
    <property type="match status" value="1"/>
</dbReference>
<dbReference type="Proteomes" id="UP001140091">
    <property type="component" value="Unassembled WGS sequence"/>
</dbReference>
<accession>A0A9W8ML23</accession>
<dbReference type="PANTHER" id="PTHR45789:SF2">
    <property type="entry name" value="FI18025P1"/>
    <property type="match status" value="1"/>
</dbReference>
<evidence type="ECO:0000256" key="4">
    <source>
        <dbReference type="SAM" id="MobiDB-lite"/>
    </source>
</evidence>
<dbReference type="SMART" id="SM00398">
    <property type="entry name" value="HMG"/>
    <property type="match status" value="1"/>
</dbReference>
<dbReference type="Pfam" id="PF00505">
    <property type="entry name" value="HMG_box"/>
    <property type="match status" value="1"/>
</dbReference>
<dbReference type="InterPro" id="IPR051356">
    <property type="entry name" value="SOX/SOX-like_TF"/>
</dbReference>
<evidence type="ECO:0000256" key="1">
    <source>
        <dbReference type="ARBA" id="ARBA00023125"/>
    </source>
</evidence>
<feature type="region of interest" description="Disordered" evidence="4">
    <location>
        <begin position="124"/>
        <end position="144"/>
    </location>
</feature>
<dbReference type="AlphaFoldDB" id="A0A9W8ML23"/>
<sequence>MAHHPSSMRPLLPHTHPLGSSPPSEFILFPPADDKAPPTKRTPHSKKKPENHIPRPPNAFILFRSSFIKQQHVSQEVETNHSTLSKIIGIAWKSMPEIERQKWHAKAKEEQEAHRRKFPKYAFKPQQTKGKGGTGSKRKVREVEPKDMKRCAKIAELLVQGKKGKELDDEIAEFDKHHVPEIVTRFEAPITECTFMRASSAPIPGTELTIEQQSFLPKENPAPRKVRSVSARPTRCPTPQVEAQPIVEIQPVPLKEEANFDFSTFSFENVGSPVANFACDPLVEHFPNPLTIDTSFMGNDWSQCSSPMTPEATPDFLATPSPSPSFATPAADPFGHAFEKSFGDYTQAYPVVYQQQSVDGLYNDAFLSMGDVNGYPSVQMQQLDHFSMDSFTNFAAVPQYAF</sequence>
<evidence type="ECO:0000256" key="3">
    <source>
        <dbReference type="PROSITE-ProRule" id="PRU00267"/>
    </source>
</evidence>
<proteinExistence type="predicted"/>
<evidence type="ECO:0000313" key="7">
    <source>
        <dbReference type="Proteomes" id="UP001140091"/>
    </source>
</evidence>
<dbReference type="InterPro" id="IPR009071">
    <property type="entry name" value="HMG_box_dom"/>
</dbReference>
<feature type="region of interest" description="Disordered" evidence="4">
    <location>
        <begin position="1"/>
        <end position="56"/>
    </location>
</feature>
<dbReference type="GO" id="GO:0000981">
    <property type="term" value="F:DNA-binding transcription factor activity, RNA polymerase II-specific"/>
    <property type="evidence" value="ECO:0007669"/>
    <property type="project" value="TreeGrafter"/>
</dbReference>
<comment type="caution">
    <text evidence="6">The sequence shown here is derived from an EMBL/GenBank/DDBJ whole genome shotgun (WGS) entry which is preliminary data.</text>
</comment>
<dbReference type="EMBL" id="JANBPK010000755">
    <property type="protein sequence ID" value="KAJ2932948.1"/>
    <property type="molecule type" value="Genomic_DNA"/>
</dbReference>
<evidence type="ECO:0000313" key="6">
    <source>
        <dbReference type="EMBL" id="KAJ2932948.1"/>
    </source>
</evidence>
<evidence type="ECO:0000256" key="2">
    <source>
        <dbReference type="ARBA" id="ARBA00023242"/>
    </source>
</evidence>
<reference evidence="6" key="1">
    <citation type="submission" date="2022-06" db="EMBL/GenBank/DDBJ databases">
        <title>Genome Sequence of Candolleomyces eurysporus.</title>
        <authorList>
            <person name="Buettner E."/>
        </authorList>
    </citation>
    <scope>NUCLEOTIDE SEQUENCE</scope>
    <source>
        <strain evidence="6">VTCC 930004</strain>
    </source>
</reference>
<feature type="domain" description="HMG box" evidence="5">
    <location>
        <begin position="53"/>
        <end position="122"/>
    </location>
</feature>
<feature type="region of interest" description="Disordered" evidence="4">
    <location>
        <begin position="220"/>
        <end position="239"/>
    </location>
</feature>
<dbReference type="OrthoDB" id="6247875at2759"/>
<protein>
    <recommendedName>
        <fullName evidence="5">HMG box domain-containing protein</fullName>
    </recommendedName>
</protein>
<dbReference type="Gene3D" id="1.10.30.10">
    <property type="entry name" value="High mobility group box domain"/>
    <property type="match status" value="1"/>
</dbReference>
<gene>
    <name evidence="6" type="ORF">H1R20_g4157</name>
</gene>
<evidence type="ECO:0000259" key="5">
    <source>
        <dbReference type="PROSITE" id="PS50118"/>
    </source>
</evidence>
<dbReference type="GO" id="GO:0000978">
    <property type="term" value="F:RNA polymerase II cis-regulatory region sequence-specific DNA binding"/>
    <property type="evidence" value="ECO:0007669"/>
    <property type="project" value="TreeGrafter"/>
</dbReference>
<dbReference type="CDD" id="cd01389">
    <property type="entry name" value="HMG-box_ROX1-like"/>
    <property type="match status" value="1"/>
</dbReference>
<dbReference type="InterPro" id="IPR036910">
    <property type="entry name" value="HMG_box_dom_sf"/>
</dbReference>
<dbReference type="PANTHER" id="PTHR45789">
    <property type="entry name" value="FI18025P1"/>
    <property type="match status" value="1"/>
</dbReference>
<feature type="non-terminal residue" evidence="6">
    <location>
        <position position="402"/>
    </location>
</feature>
<feature type="DNA-binding region" description="HMG box" evidence="3">
    <location>
        <begin position="53"/>
        <end position="122"/>
    </location>
</feature>
<dbReference type="GO" id="GO:0005634">
    <property type="term" value="C:nucleus"/>
    <property type="evidence" value="ECO:0007669"/>
    <property type="project" value="UniProtKB-UniRule"/>
</dbReference>